<proteinExistence type="predicted"/>
<dbReference type="PANTHER" id="PTHR34861:SF10">
    <property type="entry name" value="CYCLASE"/>
    <property type="match status" value="1"/>
</dbReference>
<dbReference type="GO" id="GO:0019441">
    <property type="term" value="P:L-tryptophan catabolic process to kynurenine"/>
    <property type="evidence" value="ECO:0007669"/>
    <property type="project" value="InterPro"/>
</dbReference>
<comment type="caution">
    <text evidence="1">The sequence shown here is derived from an EMBL/GenBank/DDBJ whole genome shotgun (WGS) entry which is preliminary data.</text>
</comment>
<name>W4M6N2_9BACT</name>
<dbReference type="PATRIC" id="fig|1429439.4.peg.3738"/>
<accession>W4M6N2</accession>
<dbReference type="InterPro" id="IPR037175">
    <property type="entry name" value="KFase_sf"/>
</dbReference>
<dbReference type="Proteomes" id="UP000019140">
    <property type="component" value="Unassembled WGS sequence"/>
</dbReference>
<dbReference type="AlphaFoldDB" id="W4M6N2"/>
<evidence type="ECO:0000313" key="1">
    <source>
        <dbReference type="EMBL" id="ETX05601.1"/>
    </source>
</evidence>
<protein>
    <recommendedName>
        <fullName evidence="3">Cyclase</fullName>
    </recommendedName>
</protein>
<organism evidence="1 2">
    <name type="scientific">Candidatus Entotheonella gemina</name>
    <dbReference type="NCBI Taxonomy" id="1429439"/>
    <lineage>
        <taxon>Bacteria</taxon>
        <taxon>Pseudomonadati</taxon>
        <taxon>Nitrospinota/Tectimicrobiota group</taxon>
        <taxon>Candidatus Tectimicrobiota</taxon>
        <taxon>Candidatus Entotheonellia</taxon>
        <taxon>Candidatus Entotheonellales</taxon>
        <taxon>Candidatus Entotheonellaceae</taxon>
        <taxon>Candidatus Entotheonella</taxon>
    </lineage>
</organism>
<dbReference type="HOGENOM" id="CLU_030671_0_0_7"/>
<dbReference type="EMBL" id="AZHX01000917">
    <property type="protein sequence ID" value="ETX05601.1"/>
    <property type="molecule type" value="Genomic_DNA"/>
</dbReference>
<dbReference type="InterPro" id="IPR007325">
    <property type="entry name" value="KFase/CYL"/>
</dbReference>
<evidence type="ECO:0008006" key="3">
    <source>
        <dbReference type="Google" id="ProtNLM"/>
    </source>
</evidence>
<gene>
    <name evidence="1" type="ORF">ETSY2_22025</name>
</gene>
<dbReference type="Gene3D" id="3.50.30.50">
    <property type="entry name" value="Putative cyclase"/>
    <property type="match status" value="1"/>
</dbReference>
<dbReference type="Pfam" id="PF04199">
    <property type="entry name" value="Cyclase"/>
    <property type="match status" value="1"/>
</dbReference>
<keyword evidence="2" id="KW-1185">Reference proteome</keyword>
<sequence length="296" mass="32605">MAWTPPTLAEVDGYFDKLNNWGRWGEADQVGTLNLITPEKRQAALKLAQRGRPVSLARDIVANPNLDYQMLYPDHRTGCDVSWDYFGMVFHGTTFTHIDALCHVSYEGKLYNGHTFDASLNSAGADWGSIDPWFEGITTRGVLLDVASARPEGYVTVGNPATPADLDAAAERAGIEMEPGDVVVIRSGRAGYEAVESYTSGDRPGLHIACLEWLRQHDVAAIAWDMHDERPVGYGEYKFGVHLAIPILGLCLIDNTYPERLLDACREEGRYEFLFTATPLRLVGGTGCPVNPLAIF</sequence>
<reference evidence="1 2" key="1">
    <citation type="journal article" date="2014" name="Nature">
        <title>An environmental bacterial taxon with a large and distinct metabolic repertoire.</title>
        <authorList>
            <person name="Wilson M.C."/>
            <person name="Mori T."/>
            <person name="Ruckert C."/>
            <person name="Uria A.R."/>
            <person name="Helf M.J."/>
            <person name="Takada K."/>
            <person name="Gernert C."/>
            <person name="Steffens U.A."/>
            <person name="Heycke N."/>
            <person name="Schmitt S."/>
            <person name="Rinke C."/>
            <person name="Helfrich E.J."/>
            <person name="Brachmann A.O."/>
            <person name="Gurgui C."/>
            <person name="Wakimoto T."/>
            <person name="Kracht M."/>
            <person name="Crusemann M."/>
            <person name="Hentschel U."/>
            <person name="Abe I."/>
            <person name="Matsunaga S."/>
            <person name="Kalinowski J."/>
            <person name="Takeyama H."/>
            <person name="Piel J."/>
        </authorList>
    </citation>
    <scope>NUCLEOTIDE SEQUENCE [LARGE SCALE GENOMIC DNA]</scope>
    <source>
        <strain evidence="2">TSY2</strain>
    </source>
</reference>
<dbReference type="GO" id="GO:0004061">
    <property type="term" value="F:arylformamidase activity"/>
    <property type="evidence" value="ECO:0007669"/>
    <property type="project" value="InterPro"/>
</dbReference>
<dbReference type="PANTHER" id="PTHR34861">
    <property type="match status" value="1"/>
</dbReference>
<dbReference type="SUPFAM" id="SSF102198">
    <property type="entry name" value="Putative cyclase"/>
    <property type="match status" value="1"/>
</dbReference>
<evidence type="ECO:0000313" key="2">
    <source>
        <dbReference type="Proteomes" id="UP000019140"/>
    </source>
</evidence>